<keyword evidence="1" id="KW-0472">Membrane</keyword>
<dbReference type="GO" id="GO:0016787">
    <property type="term" value="F:hydrolase activity"/>
    <property type="evidence" value="ECO:0007669"/>
    <property type="project" value="UniProtKB-KW"/>
</dbReference>
<evidence type="ECO:0000313" key="4">
    <source>
        <dbReference type="Proteomes" id="UP001418796"/>
    </source>
</evidence>
<name>A0ABU9VHL2_9BACI</name>
<evidence type="ECO:0000256" key="1">
    <source>
        <dbReference type="SAM" id="Phobius"/>
    </source>
</evidence>
<keyword evidence="1" id="KW-1133">Transmembrane helix</keyword>
<feature type="transmembrane region" description="Helical" evidence="1">
    <location>
        <begin position="145"/>
        <end position="161"/>
    </location>
</feature>
<sequence>MNNKESHFEDLSRRILYLNAYLTQIVLLVIAGALTWVFNIPVGQMIQLQSDAMLSTIAIGSAVAMIILLCEWALTKMVSKESLDDGGMNKLIFGRMSVIHILFFCLLVSVVEELLFRAVIQTLIGIVGASLLFAIIHVRYVRKPVLFGVMVAVSFSLGLLFEWTNHLAAPITAHFIINVIAALFIRFPSRKLTRSEN</sequence>
<dbReference type="EMBL" id="JBCITK010000001">
    <property type="protein sequence ID" value="MEN0643401.1"/>
    <property type="molecule type" value="Genomic_DNA"/>
</dbReference>
<evidence type="ECO:0000313" key="3">
    <source>
        <dbReference type="EMBL" id="MEN0643401.1"/>
    </source>
</evidence>
<feature type="transmembrane region" description="Helical" evidence="1">
    <location>
        <begin position="116"/>
        <end position="138"/>
    </location>
</feature>
<dbReference type="Proteomes" id="UP001418796">
    <property type="component" value="Unassembled WGS sequence"/>
</dbReference>
<feature type="transmembrane region" description="Helical" evidence="1">
    <location>
        <begin position="52"/>
        <end position="70"/>
    </location>
</feature>
<feature type="transmembrane region" description="Helical" evidence="1">
    <location>
        <begin position="91"/>
        <end position="110"/>
    </location>
</feature>
<proteinExistence type="predicted"/>
<dbReference type="InterPro" id="IPR003675">
    <property type="entry name" value="Rce1/LyrA-like_dom"/>
</dbReference>
<keyword evidence="3" id="KW-0378">Hydrolase</keyword>
<accession>A0ABU9VHL2</accession>
<keyword evidence="4" id="KW-1185">Reference proteome</keyword>
<evidence type="ECO:0000259" key="2">
    <source>
        <dbReference type="Pfam" id="PF02517"/>
    </source>
</evidence>
<keyword evidence="1" id="KW-0812">Transmembrane</keyword>
<comment type="caution">
    <text evidence="3">The sequence shown here is derived from an EMBL/GenBank/DDBJ whole genome shotgun (WGS) entry which is preliminary data.</text>
</comment>
<reference evidence="3 4" key="1">
    <citation type="submission" date="2024-03" db="EMBL/GenBank/DDBJ databases">
        <title>Bacilli Hybrid Assemblies.</title>
        <authorList>
            <person name="Kovac J."/>
        </authorList>
    </citation>
    <scope>NUCLEOTIDE SEQUENCE [LARGE SCALE GENOMIC DNA]</scope>
    <source>
        <strain evidence="3 4">FSL R7-0666</strain>
    </source>
</reference>
<gene>
    <name evidence="3" type="ORF">MKY91_09620</name>
</gene>
<feature type="transmembrane region" description="Helical" evidence="1">
    <location>
        <begin position="21"/>
        <end position="40"/>
    </location>
</feature>
<dbReference type="Pfam" id="PF02517">
    <property type="entry name" value="Rce1-like"/>
    <property type="match status" value="1"/>
</dbReference>
<organism evidence="3 4">
    <name type="scientific">Alkalicoccobacillus gibsonii</name>
    <dbReference type="NCBI Taxonomy" id="79881"/>
    <lineage>
        <taxon>Bacteria</taxon>
        <taxon>Bacillati</taxon>
        <taxon>Bacillota</taxon>
        <taxon>Bacilli</taxon>
        <taxon>Bacillales</taxon>
        <taxon>Bacillaceae</taxon>
        <taxon>Alkalicoccobacillus</taxon>
    </lineage>
</organism>
<dbReference type="RefSeq" id="WP_343130332.1">
    <property type="nucleotide sequence ID" value="NZ_JBCITK010000001.1"/>
</dbReference>
<feature type="transmembrane region" description="Helical" evidence="1">
    <location>
        <begin position="167"/>
        <end position="185"/>
    </location>
</feature>
<protein>
    <submittedName>
        <fullName evidence="3">CPBP family intramembrane glutamic endopeptidase</fullName>
        <ecNumber evidence="3">3.4.-.-</ecNumber>
    </submittedName>
</protein>
<feature type="domain" description="CAAX prenyl protease 2/Lysostaphin resistance protein A-like" evidence="2">
    <location>
        <begin position="97"/>
        <end position="180"/>
    </location>
</feature>
<dbReference type="EC" id="3.4.-.-" evidence="3"/>